<protein>
    <submittedName>
        <fullName evidence="2">Uncharacterized protein</fullName>
    </submittedName>
</protein>
<feature type="compositionally biased region" description="Basic and acidic residues" evidence="1">
    <location>
        <begin position="12"/>
        <end position="32"/>
    </location>
</feature>
<dbReference type="Proteomes" id="UP001054252">
    <property type="component" value="Unassembled WGS sequence"/>
</dbReference>
<accession>A0AAV5JQ19</accession>
<comment type="caution">
    <text evidence="2">The sequence shown here is derived from an EMBL/GenBank/DDBJ whole genome shotgun (WGS) entry which is preliminary data.</text>
</comment>
<feature type="region of interest" description="Disordered" evidence="1">
    <location>
        <begin position="1"/>
        <end position="86"/>
    </location>
</feature>
<dbReference type="PANTHER" id="PTHR34961:SF1">
    <property type="entry name" value="ROOT MERISTEM GROWTH FACTOR 10"/>
    <property type="match status" value="1"/>
</dbReference>
<evidence type="ECO:0000313" key="2">
    <source>
        <dbReference type="EMBL" id="GKV12870.1"/>
    </source>
</evidence>
<proteinExistence type="predicted"/>
<evidence type="ECO:0000256" key="1">
    <source>
        <dbReference type="SAM" id="MobiDB-lite"/>
    </source>
</evidence>
<dbReference type="InterPro" id="IPR053313">
    <property type="entry name" value="RGF"/>
</dbReference>
<gene>
    <name evidence="2" type="ORF">SLEP1_g23960</name>
</gene>
<feature type="compositionally biased region" description="Polar residues" evidence="1">
    <location>
        <begin position="38"/>
        <end position="52"/>
    </location>
</feature>
<evidence type="ECO:0000313" key="3">
    <source>
        <dbReference type="Proteomes" id="UP001054252"/>
    </source>
</evidence>
<sequence length="86" mass="9534">MMKKPMLSKEGGFPKEESAKDKVNHKLKDGKAKVQSAKALTSSSQITESPLGSVSWRVPHHEEHDEQNPGFNVDYSSPKTHPPSHN</sequence>
<dbReference type="PANTHER" id="PTHR34961">
    <property type="entry name" value="TRANSMEMBRANE PROTEIN"/>
    <property type="match status" value="1"/>
</dbReference>
<name>A0AAV5JQ19_9ROSI</name>
<dbReference type="AlphaFoldDB" id="A0AAV5JQ19"/>
<keyword evidence="3" id="KW-1185">Reference proteome</keyword>
<reference evidence="2 3" key="1">
    <citation type="journal article" date="2021" name="Commun. Biol.">
        <title>The genome of Shorea leprosula (Dipterocarpaceae) highlights the ecological relevance of drought in aseasonal tropical rainforests.</title>
        <authorList>
            <person name="Ng K.K.S."/>
            <person name="Kobayashi M.J."/>
            <person name="Fawcett J.A."/>
            <person name="Hatakeyama M."/>
            <person name="Paape T."/>
            <person name="Ng C.H."/>
            <person name="Ang C.C."/>
            <person name="Tnah L.H."/>
            <person name="Lee C.T."/>
            <person name="Nishiyama T."/>
            <person name="Sese J."/>
            <person name="O'Brien M.J."/>
            <person name="Copetti D."/>
            <person name="Mohd Noor M.I."/>
            <person name="Ong R.C."/>
            <person name="Putra M."/>
            <person name="Sireger I.Z."/>
            <person name="Indrioko S."/>
            <person name="Kosugi Y."/>
            <person name="Izuno A."/>
            <person name="Isagi Y."/>
            <person name="Lee S.L."/>
            <person name="Shimizu K.K."/>
        </authorList>
    </citation>
    <scope>NUCLEOTIDE SEQUENCE [LARGE SCALE GENOMIC DNA]</scope>
    <source>
        <strain evidence="2">214</strain>
    </source>
</reference>
<organism evidence="2 3">
    <name type="scientific">Rubroshorea leprosula</name>
    <dbReference type="NCBI Taxonomy" id="152421"/>
    <lineage>
        <taxon>Eukaryota</taxon>
        <taxon>Viridiplantae</taxon>
        <taxon>Streptophyta</taxon>
        <taxon>Embryophyta</taxon>
        <taxon>Tracheophyta</taxon>
        <taxon>Spermatophyta</taxon>
        <taxon>Magnoliopsida</taxon>
        <taxon>eudicotyledons</taxon>
        <taxon>Gunneridae</taxon>
        <taxon>Pentapetalae</taxon>
        <taxon>rosids</taxon>
        <taxon>malvids</taxon>
        <taxon>Malvales</taxon>
        <taxon>Dipterocarpaceae</taxon>
        <taxon>Rubroshorea</taxon>
    </lineage>
</organism>
<dbReference type="EMBL" id="BPVZ01000037">
    <property type="protein sequence ID" value="GKV12870.1"/>
    <property type="molecule type" value="Genomic_DNA"/>
</dbReference>